<evidence type="ECO:0000259" key="1">
    <source>
        <dbReference type="SMART" id="SM00471"/>
    </source>
</evidence>
<sequence>MTTPSKDLIKSIKAHVKAHMDQNDASHDFHHIRRVVTTAHKIYHELNSPPQMDLDTITLAALLHDINDRKYLPNGTTPGEAQTMISTLLVQKGASQQLADKIQDICHGVSYTTETSDVAANQALGTKYPELAVVQDADRLDSMGAVGIGRLFTFGGARTHGGGRINGALVTKESMQETMRLLDGKLLRLVGMMKTVPGARMGREREKCLRTFREWWVGEVEFEGDETGWFGEEQDGEESK</sequence>
<evidence type="ECO:0000313" key="2">
    <source>
        <dbReference type="EMBL" id="CAG8960853.1"/>
    </source>
</evidence>
<dbReference type="PANTHER" id="PTHR33594:SF1">
    <property type="entry name" value="HD_PDEASE DOMAIN-CONTAINING PROTEIN"/>
    <property type="match status" value="1"/>
</dbReference>
<dbReference type="Gene3D" id="1.10.3210.50">
    <property type="match status" value="1"/>
</dbReference>
<evidence type="ECO:0000313" key="3">
    <source>
        <dbReference type="Proteomes" id="UP000696280"/>
    </source>
</evidence>
<dbReference type="CDD" id="cd00077">
    <property type="entry name" value="HDc"/>
    <property type="match status" value="1"/>
</dbReference>
<dbReference type="PANTHER" id="PTHR33594">
    <property type="entry name" value="SUPERFAMILY HYDROLASE, PUTATIVE (AFU_ORTHOLOGUE AFUA_1G03035)-RELATED"/>
    <property type="match status" value="1"/>
</dbReference>
<dbReference type="EMBL" id="CAJVRL010000103">
    <property type="protein sequence ID" value="CAG8960853.1"/>
    <property type="molecule type" value="Genomic_DNA"/>
</dbReference>
<feature type="domain" description="HD/PDEase" evidence="1">
    <location>
        <begin position="24"/>
        <end position="152"/>
    </location>
</feature>
<name>A0A9N9LAC1_9HELO</name>
<dbReference type="Proteomes" id="UP000696280">
    <property type="component" value="Unassembled WGS sequence"/>
</dbReference>
<protein>
    <recommendedName>
        <fullName evidence="1">HD/PDEase domain-containing protein</fullName>
    </recommendedName>
</protein>
<comment type="caution">
    <text evidence="2">The sequence shown here is derived from an EMBL/GenBank/DDBJ whole genome shotgun (WGS) entry which is preliminary data.</text>
</comment>
<proteinExistence type="predicted"/>
<keyword evidence="3" id="KW-1185">Reference proteome</keyword>
<dbReference type="SMART" id="SM00471">
    <property type="entry name" value="HDc"/>
    <property type="match status" value="1"/>
</dbReference>
<reference evidence="2" key="1">
    <citation type="submission" date="2021-07" db="EMBL/GenBank/DDBJ databases">
        <authorList>
            <person name="Durling M."/>
        </authorList>
    </citation>
    <scope>NUCLEOTIDE SEQUENCE</scope>
</reference>
<dbReference type="InterPro" id="IPR003607">
    <property type="entry name" value="HD/PDEase_dom"/>
</dbReference>
<dbReference type="OrthoDB" id="16547at2759"/>
<dbReference type="AlphaFoldDB" id="A0A9N9LAC1"/>
<dbReference type="SUPFAM" id="SSF109604">
    <property type="entry name" value="HD-domain/PDEase-like"/>
    <property type="match status" value="1"/>
</dbReference>
<dbReference type="InterPro" id="IPR006674">
    <property type="entry name" value="HD_domain"/>
</dbReference>
<organism evidence="2 3">
    <name type="scientific">Hymenoscyphus fraxineus</name>
    <dbReference type="NCBI Taxonomy" id="746836"/>
    <lineage>
        <taxon>Eukaryota</taxon>
        <taxon>Fungi</taxon>
        <taxon>Dikarya</taxon>
        <taxon>Ascomycota</taxon>
        <taxon>Pezizomycotina</taxon>
        <taxon>Leotiomycetes</taxon>
        <taxon>Helotiales</taxon>
        <taxon>Helotiaceae</taxon>
        <taxon>Hymenoscyphus</taxon>
    </lineage>
</organism>
<gene>
    <name evidence="2" type="ORF">HYFRA_00002390</name>
</gene>
<accession>A0A9N9LAC1</accession>
<dbReference type="Pfam" id="PF01966">
    <property type="entry name" value="HD"/>
    <property type="match status" value="1"/>
</dbReference>